<keyword evidence="7" id="KW-1133">Transmembrane helix</keyword>
<feature type="chain" id="PRO_5034634423" evidence="8">
    <location>
        <begin position="35"/>
        <end position="786"/>
    </location>
</feature>
<keyword evidence="7" id="KW-0812">Transmembrane</keyword>
<keyword evidence="4 7" id="KW-0472">Membrane</keyword>
<feature type="compositionally biased region" description="Polar residues" evidence="6">
    <location>
        <begin position="476"/>
        <end position="493"/>
    </location>
</feature>
<dbReference type="KEGG" id="nfu:107396069"/>
<evidence type="ECO:0000256" key="5">
    <source>
        <dbReference type="PROSITE-ProRule" id="PRU00043"/>
    </source>
</evidence>
<keyword evidence="11" id="KW-1185">Reference proteome</keyword>
<reference evidence="10" key="1">
    <citation type="submission" date="2025-08" db="UniProtKB">
        <authorList>
            <consortium name="Ensembl"/>
        </authorList>
    </citation>
    <scope>IDENTIFICATION</scope>
</reference>
<feature type="domain" description="Cadherin" evidence="9">
    <location>
        <begin position="131"/>
        <end position="237"/>
    </location>
</feature>
<dbReference type="Gene3D" id="2.60.40.60">
    <property type="entry name" value="Cadherins"/>
    <property type="match status" value="3"/>
</dbReference>
<dbReference type="GO" id="GO:0045296">
    <property type="term" value="F:cadherin binding"/>
    <property type="evidence" value="ECO:0007669"/>
    <property type="project" value="TreeGrafter"/>
</dbReference>
<comment type="subcellular location">
    <subcellularLocation>
        <location evidence="1">Membrane</location>
    </subcellularLocation>
</comment>
<feature type="compositionally biased region" description="Acidic residues" evidence="6">
    <location>
        <begin position="723"/>
        <end position="732"/>
    </location>
</feature>
<dbReference type="GO" id="GO:0000902">
    <property type="term" value="P:cell morphogenesis"/>
    <property type="evidence" value="ECO:0007669"/>
    <property type="project" value="TreeGrafter"/>
</dbReference>
<dbReference type="PANTHER" id="PTHR24027">
    <property type="entry name" value="CADHERIN-23"/>
    <property type="match status" value="1"/>
</dbReference>
<dbReference type="PRINTS" id="PR00205">
    <property type="entry name" value="CADHERIN"/>
</dbReference>
<dbReference type="GO" id="GO:0016477">
    <property type="term" value="P:cell migration"/>
    <property type="evidence" value="ECO:0007669"/>
    <property type="project" value="TreeGrafter"/>
</dbReference>
<gene>
    <name evidence="10" type="primary">cdhr5b</name>
</gene>
<dbReference type="GO" id="GO:0044331">
    <property type="term" value="P:cell-cell adhesion mediated by cadherin"/>
    <property type="evidence" value="ECO:0007669"/>
    <property type="project" value="TreeGrafter"/>
</dbReference>
<dbReference type="GeneTree" id="ENSGT00940000163878"/>
<dbReference type="GO" id="GO:0007156">
    <property type="term" value="P:homophilic cell adhesion via plasma membrane adhesion molecules"/>
    <property type="evidence" value="ECO:0007669"/>
    <property type="project" value="InterPro"/>
</dbReference>
<dbReference type="PROSITE" id="PS50268">
    <property type="entry name" value="CADHERIN_2"/>
    <property type="match status" value="3"/>
</dbReference>
<sequence length="786" mass="85031">MKASSHREDGDMDAIHPQLFSFFLFFLQTSTVTANICDAPSAVNFAENNKVGDPVTTIFVQAGVILELTSTDIPFRLDANQLIATAVLDYENTETQIFSVGVLCRLEEVSQRTLRITILVENLNDNPPVFDQNVYHASANELSPIDTTVGRFAATDADGPRIFYQLASSPSEFKLKSSIIPEILVNGRLDYEKVKEYQLVLEAQDTPLASPPEETSFTATTTIMISILDVDNRPPWFQPCHQTEVNGAVVCETTGYTGKVDLDEQVTGVLPLKPGPLYAIDGDFGINEPIRYSFLSENEPGLFVINQDTGNITMSRPADVLEPIRLTVLAAQRTNTHQFSTTSVLIDVIVKSLHAPQFQRPEYEALITSTGSMAVDPKNNQPLQILATDDDYSATGGINPYITYSVEGSSDLAIVGSYLFMVKTLPEGTSSFQILAKDTKTDDTATARLRVEVNVGSSTSSLPPSTTDITSTSVTMEESTASGEMTSELMPTTNPSMSTGFSSTSTSTSITMSTGFSSTSTSITSENPTSPTEGGPSTSITAHPVVPSGGFGVVDMAALGATLGVLLFVSLVVIGVLIYCIQKGKKDWKKIQEAAMFQNSLSQGPEGKKDGMQYTNEAFQGDVDGSSMGSDGPYWGIKTAQGDQPTEWSIPSNEMNQRSSAVPLAMLPDNTSDTGLDKSDDEKEVRPILTKERRVEEGYKSVWFKEDIDPNAKEEVVIIPDSREDESEEEDDKPSSSGKNTPDEKNSQIKASRVAFADSDLDSGLGVRMDEPADDSDSDHALNISL</sequence>
<feature type="region of interest" description="Disordered" evidence="6">
    <location>
        <begin position="455"/>
        <end position="539"/>
    </location>
</feature>
<feature type="region of interest" description="Disordered" evidence="6">
    <location>
        <begin position="662"/>
        <end position="689"/>
    </location>
</feature>
<dbReference type="Ensembl" id="ENSNFUT00015046354.1">
    <property type="protein sequence ID" value="ENSNFUP00015044420.1"/>
    <property type="gene ID" value="ENSNFUG00015021145.1"/>
</dbReference>
<name>A0A8C6PJI1_NOTFU</name>
<feature type="transmembrane region" description="Helical" evidence="7">
    <location>
        <begin position="556"/>
        <end position="581"/>
    </location>
</feature>
<proteinExistence type="predicted"/>
<dbReference type="OrthoDB" id="8958491at2759"/>
<evidence type="ECO:0000256" key="1">
    <source>
        <dbReference type="ARBA" id="ARBA00004370"/>
    </source>
</evidence>
<dbReference type="InterPro" id="IPR015919">
    <property type="entry name" value="Cadherin-like_sf"/>
</dbReference>
<dbReference type="GO" id="GO:0016342">
    <property type="term" value="C:catenin complex"/>
    <property type="evidence" value="ECO:0007669"/>
    <property type="project" value="TreeGrafter"/>
</dbReference>
<dbReference type="InterPro" id="IPR002126">
    <property type="entry name" value="Cadherin-like_dom"/>
</dbReference>
<evidence type="ECO:0000256" key="2">
    <source>
        <dbReference type="ARBA" id="ARBA00022737"/>
    </source>
</evidence>
<dbReference type="Pfam" id="PF00028">
    <property type="entry name" value="Cadherin"/>
    <property type="match status" value="2"/>
</dbReference>
<evidence type="ECO:0000313" key="10">
    <source>
        <dbReference type="Ensembl" id="ENSNFUP00015044420.1"/>
    </source>
</evidence>
<evidence type="ECO:0000256" key="8">
    <source>
        <dbReference type="SAM" id="SignalP"/>
    </source>
</evidence>
<dbReference type="GO" id="GO:0007043">
    <property type="term" value="P:cell-cell junction assembly"/>
    <property type="evidence" value="ECO:0007669"/>
    <property type="project" value="TreeGrafter"/>
</dbReference>
<dbReference type="SUPFAM" id="SSF49313">
    <property type="entry name" value="Cadherin-like"/>
    <property type="match status" value="2"/>
</dbReference>
<evidence type="ECO:0000256" key="4">
    <source>
        <dbReference type="ARBA" id="ARBA00023136"/>
    </source>
</evidence>
<dbReference type="GO" id="GO:0034332">
    <property type="term" value="P:adherens junction organization"/>
    <property type="evidence" value="ECO:0007669"/>
    <property type="project" value="TreeGrafter"/>
</dbReference>
<dbReference type="GeneID" id="107396069"/>
<evidence type="ECO:0000256" key="6">
    <source>
        <dbReference type="SAM" id="MobiDB-lite"/>
    </source>
</evidence>
<evidence type="ECO:0000256" key="3">
    <source>
        <dbReference type="ARBA" id="ARBA00022837"/>
    </source>
</evidence>
<dbReference type="AlphaFoldDB" id="A0A8C6PJI1"/>
<dbReference type="GO" id="GO:0005509">
    <property type="term" value="F:calcium ion binding"/>
    <property type="evidence" value="ECO:0007669"/>
    <property type="project" value="UniProtKB-UniRule"/>
</dbReference>
<dbReference type="Proteomes" id="UP000694548">
    <property type="component" value="Unassembled WGS sequence"/>
</dbReference>
<feature type="domain" description="Cadherin" evidence="9">
    <location>
        <begin position="75"/>
        <end position="130"/>
    </location>
</feature>
<feature type="signal peptide" evidence="8">
    <location>
        <begin position="1"/>
        <end position="34"/>
    </location>
</feature>
<dbReference type="GO" id="GO:0016339">
    <property type="term" value="P:calcium-dependent cell-cell adhesion via plasma membrane cell adhesion molecules"/>
    <property type="evidence" value="ECO:0007669"/>
    <property type="project" value="TreeGrafter"/>
</dbReference>
<organism evidence="10 11">
    <name type="scientific">Nothobranchius furzeri</name>
    <name type="common">Turquoise killifish</name>
    <dbReference type="NCBI Taxonomy" id="105023"/>
    <lineage>
        <taxon>Eukaryota</taxon>
        <taxon>Metazoa</taxon>
        <taxon>Chordata</taxon>
        <taxon>Craniata</taxon>
        <taxon>Vertebrata</taxon>
        <taxon>Euteleostomi</taxon>
        <taxon>Actinopterygii</taxon>
        <taxon>Neopterygii</taxon>
        <taxon>Teleostei</taxon>
        <taxon>Neoteleostei</taxon>
        <taxon>Acanthomorphata</taxon>
        <taxon>Ovalentaria</taxon>
        <taxon>Atherinomorphae</taxon>
        <taxon>Cyprinodontiformes</taxon>
        <taxon>Nothobranchiidae</taxon>
        <taxon>Nothobranchius</taxon>
    </lineage>
</organism>
<dbReference type="CDD" id="cd11304">
    <property type="entry name" value="Cadherin_repeat"/>
    <property type="match status" value="3"/>
</dbReference>
<protein>
    <submittedName>
        <fullName evidence="10">Cadherin-related family member 5-like</fullName>
    </submittedName>
</protein>
<accession>A0A8C6PJI1</accession>
<feature type="region of interest" description="Disordered" evidence="6">
    <location>
        <begin position="710"/>
        <end position="786"/>
    </location>
</feature>
<feature type="compositionally biased region" description="Low complexity" evidence="6">
    <location>
        <begin position="457"/>
        <end position="475"/>
    </location>
</feature>
<dbReference type="InterPro" id="IPR039808">
    <property type="entry name" value="Cadherin"/>
</dbReference>
<evidence type="ECO:0000259" key="9">
    <source>
        <dbReference type="PROSITE" id="PS50268"/>
    </source>
</evidence>
<feature type="compositionally biased region" description="Low complexity" evidence="6">
    <location>
        <begin position="494"/>
        <end position="533"/>
    </location>
</feature>
<dbReference type="PANTHER" id="PTHR24027:SF414">
    <property type="entry name" value="CADHERIN-RELATED FAMILY MEMBER 5 ISOFORM X1"/>
    <property type="match status" value="1"/>
</dbReference>
<feature type="domain" description="Cadherin" evidence="9">
    <location>
        <begin position="277"/>
        <end position="358"/>
    </location>
</feature>
<dbReference type="GO" id="GO:0008013">
    <property type="term" value="F:beta-catenin binding"/>
    <property type="evidence" value="ECO:0007669"/>
    <property type="project" value="TreeGrafter"/>
</dbReference>
<keyword evidence="2" id="KW-0677">Repeat</keyword>
<dbReference type="SMART" id="SM00112">
    <property type="entry name" value="CA"/>
    <property type="match status" value="3"/>
</dbReference>
<dbReference type="OMA" id="PDYEANT"/>
<evidence type="ECO:0000256" key="7">
    <source>
        <dbReference type="SAM" id="Phobius"/>
    </source>
</evidence>
<keyword evidence="3 5" id="KW-0106">Calcium</keyword>
<evidence type="ECO:0000313" key="11">
    <source>
        <dbReference type="Proteomes" id="UP000694548"/>
    </source>
</evidence>
<dbReference type="GO" id="GO:0005912">
    <property type="term" value="C:adherens junction"/>
    <property type="evidence" value="ECO:0007669"/>
    <property type="project" value="TreeGrafter"/>
</dbReference>
<keyword evidence="8" id="KW-0732">Signal</keyword>
<reference evidence="10" key="2">
    <citation type="submission" date="2025-09" db="UniProtKB">
        <authorList>
            <consortium name="Ensembl"/>
        </authorList>
    </citation>
    <scope>IDENTIFICATION</scope>
</reference>
<feature type="compositionally biased region" description="Basic and acidic residues" evidence="6">
    <location>
        <begin position="675"/>
        <end position="689"/>
    </location>
</feature>